<sequence>MNLTLIRALLCPKGELSAFGNRLSAKSLFKKKSTNKRNITYLHATVRPHFLGRTTVCRDERHKIIANGTLGIINRCFPKLDMKPNLAKVALRGLNPYSSYLKPYTIYLITLKILFCVCLAHARQSSSTEAATGVALQQITLKGNVLSAVNGEPLEGATVRTEITSIKTDQKGNFTVITKKNKGTFTATYLGYQTKEIQYDISTSQYYTVKLDPQQNTLDETVVIAYGQTTKRFNTGSVGRITAAEISRQPVANPIAALQGRIPGVEITQQSGRTGSNFNVLIRGRSSIDNGNEPLYIVDGVPWLSNSIGQITVTGGSSSPFNNLNPNDIESIEVLKDADATAIYGSRGANGVILITTKKGSVGKTEVDVNVYNGFNKVANIVPLMNTEEYLNMRREALKNDNITPTVTNAPDLLQYDQNTFTDWTDLLIGSSSNVTNGQITLSGGTGETNFRLSGGFRSEGNVYPGEELNRRYSGQLNLNHSTNDKKFLAVMSVGYSNDNNNILPFDLTSGIYSTPNLKPFEDDGTMLYGNSPFSMTLHHYNQLQTNLITNINLSYSLFKSVTLRLNNGYTKTDNDQIEVTPLAAFGNNSTRTSGESRFSNSAFSSWILEPQLSYRKTFSDHAFDILFGGTWQQESLKGTRINATDYSSEELLYTTTGAASITASEQYSLYKYQAVFGRINYQFKNRYLINLTGRRDGSSRFGPGKQFANFGALGIAWIFSDEHFIKNKLPKMSFGKVRASFGTTGNDKIGDYQFLDTYGGVAYPYDGVSGLKPQRLYNPDYGWESNRKLEFSADLGFFDNKILFSAGWFRNRSGNQLLQYSLPTQTGFTGVTRNLPALVENRGWEIELNTINLANTAIKWNTAFNITIAGNKLLDFPNLEKSSYASQYSIGESLNIMKVYPYLGVDPMTGLWSVDLNAGRSVVKDLSTKFYGGLNNQWQYGRFQLDVFIQFVKKNARNYLSSLPATAGIQGANMPKLFESRWQNPGDITDVQRFGTVAPATTARTNFLISEGAFADASFLRLKNISLSYSLPASVTNRVKMKLVRFYLQGQNLLTITGYKGNDPEVTNMTVLPPLRTVTLGTQITF</sequence>
<evidence type="ECO:0000256" key="7">
    <source>
        <dbReference type="ARBA" id="ARBA00023237"/>
    </source>
</evidence>
<dbReference type="InterPro" id="IPR000531">
    <property type="entry name" value="Beta-barrel_TonB"/>
</dbReference>
<comment type="subcellular location">
    <subcellularLocation>
        <location evidence="1 8">Cell outer membrane</location>
        <topology evidence="1 8">Multi-pass membrane protein</topology>
    </subcellularLocation>
</comment>
<dbReference type="NCBIfam" id="TIGR04056">
    <property type="entry name" value="OMP_RagA_SusC"/>
    <property type="match status" value="1"/>
</dbReference>
<dbReference type="Gene3D" id="2.170.130.10">
    <property type="entry name" value="TonB-dependent receptor, plug domain"/>
    <property type="match status" value="1"/>
</dbReference>
<dbReference type="SUPFAM" id="SSF49464">
    <property type="entry name" value="Carboxypeptidase regulatory domain-like"/>
    <property type="match status" value="1"/>
</dbReference>
<organism evidence="12 13">
    <name type="scientific">Olivibacter oleidegradans</name>
    <dbReference type="NCBI Taxonomy" id="760123"/>
    <lineage>
        <taxon>Bacteria</taxon>
        <taxon>Pseudomonadati</taxon>
        <taxon>Bacteroidota</taxon>
        <taxon>Sphingobacteriia</taxon>
        <taxon>Sphingobacteriales</taxon>
        <taxon>Sphingobacteriaceae</taxon>
        <taxon>Olivibacter</taxon>
    </lineage>
</organism>
<dbReference type="Gene3D" id="2.60.40.1120">
    <property type="entry name" value="Carboxypeptidase-like, regulatory domain"/>
    <property type="match status" value="1"/>
</dbReference>
<dbReference type="Pfam" id="PF00593">
    <property type="entry name" value="TonB_dep_Rec_b-barrel"/>
    <property type="match status" value="1"/>
</dbReference>
<name>A0ABV6HQK7_9SPHI</name>
<evidence type="ECO:0000256" key="9">
    <source>
        <dbReference type="RuleBase" id="RU003357"/>
    </source>
</evidence>
<dbReference type="PROSITE" id="PS52016">
    <property type="entry name" value="TONB_DEPENDENT_REC_3"/>
    <property type="match status" value="1"/>
</dbReference>
<evidence type="ECO:0000313" key="13">
    <source>
        <dbReference type="Proteomes" id="UP001589774"/>
    </source>
</evidence>
<evidence type="ECO:0000256" key="1">
    <source>
        <dbReference type="ARBA" id="ARBA00004571"/>
    </source>
</evidence>
<evidence type="ECO:0000256" key="8">
    <source>
        <dbReference type="PROSITE-ProRule" id="PRU01360"/>
    </source>
</evidence>
<keyword evidence="5 9" id="KW-0798">TonB box</keyword>
<proteinExistence type="inferred from homology"/>
<dbReference type="InterPro" id="IPR023996">
    <property type="entry name" value="TonB-dep_OMP_SusC/RagA"/>
</dbReference>
<dbReference type="Pfam" id="PF07715">
    <property type="entry name" value="Plug"/>
    <property type="match status" value="1"/>
</dbReference>
<comment type="caution">
    <text evidence="12">The sequence shown here is derived from an EMBL/GenBank/DDBJ whole genome shotgun (WGS) entry which is preliminary data.</text>
</comment>
<evidence type="ECO:0000256" key="4">
    <source>
        <dbReference type="ARBA" id="ARBA00022692"/>
    </source>
</evidence>
<keyword evidence="2 8" id="KW-0813">Transport</keyword>
<keyword evidence="7 8" id="KW-0998">Cell outer membrane</keyword>
<dbReference type="Pfam" id="PF13715">
    <property type="entry name" value="CarbopepD_reg_2"/>
    <property type="match status" value="1"/>
</dbReference>
<feature type="domain" description="TonB-dependent receptor-like beta-barrel" evidence="10">
    <location>
        <begin position="510"/>
        <end position="870"/>
    </location>
</feature>
<feature type="domain" description="TonB-dependent receptor plug" evidence="11">
    <location>
        <begin position="232"/>
        <end position="352"/>
    </location>
</feature>
<evidence type="ECO:0000256" key="2">
    <source>
        <dbReference type="ARBA" id="ARBA00022448"/>
    </source>
</evidence>
<evidence type="ECO:0000259" key="11">
    <source>
        <dbReference type="Pfam" id="PF07715"/>
    </source>
</evidence>
<dbReference type="InterPro" id="IPR012910">
    <property type="entry name" value="Plug_dom"/>
</dbReference>
<keyword evidence="13" id="KW-1185">Reference proteome</keyword>
<keyword evidence="4 8" id="KW-0812">Transmembrane</keyword>
<dbReference type="Proteomes" id="UP001589774">
    <property type="component" value="Unassembled WGS sequence"/>
</dbReference>
<dbReference type="RefSeq" id="WP_130858291.1">
    <property type="nucleotide sequence ID" value="NZ_JBHLWO010000004.1"/>
</dbReference>
<comment type="similarity">
    <text evidence="8 9">Belongs to the TonB-dependent receptor family.</text>
</comment>
<dbReference type="InterPro" id="IPR039426">
    <property type="entry name" value="TonB-dep_rcpt-like"/>
</dbReference>
<evidence type="ECO:0000256" key="5">
    <source>
        <dbReference type="ARBA" id="ARBA00023077"/>
    </source>
</evidence>
<evidence type="ECO:0000313" key="12">
    <source>
        <dbReference type="EMBL" id="MFC0321181.1"/>
    </source>
</evidence>
<keyword evidence="3 8" id="KW-1134">Transmembrane beta strand</keyword>
<dbReference type="SUPFAM" id="SSF56935">
    <property type="entry name" value="Porins"/>
    <property type="match status" value="1"/>
</dbReference>
<dbReference type="InterPro" id="IPR023997">
    <property type="entry name" value="TonB-dep_OMP_SusC/RagA_CS"/>
</dbReference>
<reference evidence="12 13" key="1">
    <citation type="submission" date="2024-09" db="EMBL/GenBank/DDBJ databases">
        <authorList>
            <person name="Sun Q."/>
            <person name="Mori K."/>
        </authorList>
    </citation>
    <scope>NUCLEOTIDE SEQUENCE [LARGE SCALE GENOMIC DNA]</scope>
    <source>
        <strain evidence="12 13">CCM 7765</strain>
    </source>
</reference>
<dbReference type="EMBL" id="JBHLWO010000004">
    <property type="protein sequence ID" value="MFC0321181.1"/>
    <property type="molecule type" value="Genomic_DNA"/>
</dbReference>
<protein>
    <submittedName>
        <fullName evidence="12">SusC/RagA family TonB-linked outer membrane protein</fullName>
    </submittedName>
</protein>
<dbReference type="NCBIfam" id="TIGR04057">
    <property type="entry name" value="SusC_RagA_signa"/>
    <property type="match status" value="1"/>
</dbReference>
<dbReference type="Gene3D" id="2.40.170.20">
    <property type="entry name" value="TonB-dependent receptor, beta-barrel domain"/>
    <property type="match status" value="1"/>
</dbReference>
<dbReference type="InterPro" id="IPR037066">
    <property type="entry name" value="Plug_dom_sf"/>
</dbReference>
<accession>A0ABV6HQK7</accession>
<dbReference type="InterPro" id="IPR036942">
    <property type="entry name" value="Beta-barrel_TonB_sf"/>
</dbReference>
<dbReference type="InterPro" id="IPR008969">
    <property type="entry name" value="CarboxyPept-like_regulatory"/>
</dbReference>
<keyword evidence="6 8" id="KW-0472">Membrane</keyword>
<gene>
    <name evidence="12" type="ORF">ACFFI0_22860</name>
</gene>
<evidence type="ECO:0000256" key="6">
    <source>
        <dbReference type="ARBA" id="ARBA00023136"/>
    </source>
</evidence>
<evidence type="ECO:0000259" key="10">
    <source>
        <dbReference type="Pfam" id="PF00593"/>
    </source>
</evidence>
<evidence type="ECO:0000256" key="3">
    <source>
        <dbReference type="ARBA" id="ARBA00022452"/>
    </source>
</evidence>